<gene>
    <name evidence="1" type="ORF">GCM10025870_19660</name>
</gene>
<accession>A0ABN6YHI0</accession>
<dbReference type="Proteomes" id="UP001321477">
    <property type="component" value="Chromosome"/>
</dbReference>
<sequence>MLFDADDAVSKRLAGLSAHAPEADGWRVVDGWRWSSERRSIRRQPELHRHCGTAFVVRRELYDVPDGLGTDASQEELQEAFGDRLSRHIGSHRYLSDDLAADGHPLRPVEFPAVLYRVGTGENHSGVSLGGFGRPIGRTVASEFGVPATRLTPAGLFRSVLPSRRALERVRGLRSIVGGSGRGDAVRRA</sequence>
<evidence type="ECO:0000313" key="1">
    <source>
        <dbReference type="EMBL" id="BDZ54893.1"/>
    </source>
</evidence>
<name>A0ABN6YHI0_9MICO</name>
<keyword evidence="2" id="KW-1185">Reference proteome</keyword>
<dbReference type="RefSeq" id="WP_286328925.1">
    <property type="nucleotide sequence ID" value="NZ_AP027734.1"/>
</dbReference>
<evidence type="ECO:0000313" key="2">
    <source>
        <dbReference type="Proteomes" id="UP001321477"/>
    </source>
</evidence>
<dbReference type="EMBL" id="AP027734">
    <property type="protein sequence ID" value="BDZ54893.1"/>
    <property type="molecule type" value="Genomic_DNA"/>
</dbReference>
<organism evidence="1 2">
    <name type="scientific">Agromyces marinus</name>
    <dbReference type="NCBI Taxonomy" id="1389020"/>
    <lineage>
        <taxon>Bacteria</taxon>
        <taxon>Bacillati</taxon>
        <taxon>Actinomycetota</taxon>
        <taxon>Actinomycetes</taxon>
        <taxon>Micrococcales</taxon>
        <taxon>Microbacteriaceae</taxon>
        <taxon>Agromyces</taxon>
    </lineage>
</organism>
<reference evidence="2" key="1">
    <citation type="journal article" date="2019" name="Int. J. Syst. Evol. Microbiol.">
        <title>The Global Catalogue of Microorganisms (GCM) 10K type strain sequencing project: providing services to taxonomists for standard genome sequencing and annotation.</title>
        <authorList>
            <consortium name="The Broad Institute Genomics Platform"/>
            <consortium name="The Broad Institute Genome Sequencing Center for Infectious Disease"/>
            <person name="Wu L."/>
            <person name="Ma J."/>
        </authorList>
    </citation>
    <scope>NUCLEOTIDE SEQUENCE [LARGE SCALE GENOMIC DNA]</scope>
    <source>
        <strain evidence="2">NBRC 109019</strain>
    </source>
</reference>
<proteinExistence type="predicted"/>
<protein>
    <submittedName>
        <fullName evidence="1">Uncharacterized protein</fullName>
    </submittedName>
</protein>